<keyword evidence="2" id="KW-0813">Transport</keyword>
<keyword evidence="3" id="KW-1003">Cell membrane</keyword>
<evidence type="ECO:0000313" key="16">
    <source>
        <dbReference type="EMBL" id="MCU6726066.1"/>
    </source>
</evidence>
<keyword evidence="4" id="KW-0762">Sugar transport</keyword>
<keyword evidence="7 12" id="KW-0812">Transmembrane</keyword>
<dbReference type="PROSITE" id="PS51093">
    <property type="entry name" value="PTS_EIIA_TYPE_1"/>
    <property type="match status" value="1"/>
</dbReference>
<dbReference type="Pfam" id="PF02378">
    <property type="entry name" value="PTS_EIIC"/>
    <property type="match status" value="1"/>
</dbReference>
<dbReference type="InterPro" id="IPR001127">
    <property type="entry name" value="PTS_EIIA_1_perm"/>
</dbReference>
<dbReference type="Gene3D" id="2.70.70.10">
    <property type="entry name" value="Glucose Permease (Domain IIA)"/>
    <property type="match status" value="1"/>
</dbReference>
<feature type="transmembrane region" description="Helical" evidence="12">
    <location>
        <begin position="287"/>
        <end position="311"/>
    </location>
</feature>
<evidence type="ECO:0000256" key="8">
    <source>
        <dbReference type="ARBA" id="ARBA00022777"/>
    </source>
</evidence>
<dbReference type="InterPro" id="IPR001996">
    <property type="entry name" value="PTS_IIB_1"/>
</dbReference>
<accession>A0ABT2SP45</accession>
<keyword evidence="8" id="KW-0418">Kinase</keyword>
<feature type="active site" description="Phosphocysteine intermediate; for EIIB activity" evidence="11">
    <location>
        <position position="28"/>
    </location>
</feature>
<dbReference type="Gene3D" id="3.30.1360.60">
    <property type="entry name" value="Glucose permease domain IIB"/>
    <property type="match status" value="1"/>
</dbReference>
<feature type="domain" description="PTS EIIC type-1" evidence="15">
    <location>
        <begin position="108"/>
        <end position="466"/>
    </location>
</feature>
<dbReference type="InterPro" id="IPR011055">
    <property type="entry name" value="Dup_hybrid_motif"/>
</dbReference>
<feature type="transmembrane region" description="Helical" evidence="12">
    <location>
        <begin position="432"/>
        <end position="451"/>
    </location>
</feature>
<dbReference type="InterPro" id="IPR050558">
    <property type="entry name" value="PTS_Sugar-Specific_Components"/>
</dbReference>
<feature type="transmembrane region" description="Helical" evidence="12">
    <location>
        <begin position="146"/>
        <end position="170"/>
    </location>
</feature>
<dbReference type="PANTHER" id="PTHR30175:SF7">
    <property type="entry name" value="NEGATIVE REGULATOR OF SACY ACTIVITY"/>
    <property type="match status" value="1"/>
</dbReference>
<dbReference type="NCBIfam" id="TIGR00830">
    <property type="entry name" value="PTBA"/>
    <property type="match status" value="1"/>
</dbReference>
<dbReference type="Pfam" id="PF00367">
    <property type="entry name" value="PTS_EIIB"/>
    <property type="match status" value="1"/>
</dbReference>
<evidence type="ECO:0000259" key="14">
    <source>
        <dbReference type="PROSITE" id="PS51098"/>
    </source>
</evidence>
<comment type="subcellular location">
    <subcellularLocation>
        <location evidence="1">Cell membrane</location>
        <topology evidence="1">Multi-pass membrane protein</topology>
    </subcellularLocation>
</comment>
<evidence type="ECO:0000256" key="5">
    <source>
        <dbReference type="ARBA" id="ARBA00022679"/>
    </source>
</evidence>
<name>A0ABT2SP45_9FIRM</name>
<dbReference type="PROSITE" id="PS01035">
    <property type="entry name" value="PTS_EIIB_TYPE_1_CYS"/>
    <property type="match status" value="1"/>
</dbReference>
<feature type="transmembrane region" description="Helical" evidence="12">
    <location>
        <begin position="177"/>
        <end position="199"/>
    </location>
</feature>
<dbReference type="RefSeq" id="WP_262655320.1">
    <property type="nucleotide sequence ID" value="NZ_JAOQKE010000017.1"/>
</dbReference>
<keyword evidence="6" id="KW-0598">Phosphotransferase system</keyword>
<evidence type="ECO:0000256" key="7">
    <source>
        <dbReference type="ARBA" id="ARBA00022692"/>
    </source>
</evidence>
<dbReference type="PROSITE" id="PS51103">
    <property type="entry name" value="PTS_EIIC_TYPE_1"/>
    <property type="match status" value="1"/>
</dbReference>
<dbReference type="PANTHER" id="PTHR30175">
    <property type="entry name" value="PHOSPHOTRANSFERASE SYSTEM TRANSPORT PROTEIN"/>
    <property type="match status" value="1"/>
</dbReference>
<dbReference type="PROSITE" id="PS51098">
    <property type="entry name" value="PTS_EIIB_TYPE_1"/>
    <property type="match status" value="1"/>
</dbReference>
<dbReference type="EMBL" id="JAOQKE010000017">
    <property type="protein sequence ID" value="MCU6726066.1"/>
    <property type="molecule type" value="Genomic_DNA"/>
</dbReference>
<sequence length="612" mass="66844">MALNYRECAGSIYSALGENENLINIQHCATRLRVRLREIGKVNREKLEQIPGVQGVIEGNGQLQIVIGAGTVNKVYHELHRFIRLSELSESREEQKKGIVSAVTRIIRVVGNVFIPILPAIVASGLLMGILGAMSRLVPDYTTSDFYNWLNLVANTAVTYLPVLVAVSAARLFGGNLYLGGTLGLLLMHRELLVSWSAASSPNMVNYWNILGFHIRRVNYQGHVIPVIIAVWLMCKIEKWMHRHVPEILDLFVTPLVTIIVTAFLTMAMIGPFFVQMENLIVDITRFTLRLPLGIGAFLCGAAYPLTVVFGTHHMFGVLETGMLAETGKNMWIQVSSSANFAMCMACLAVFFKTRSRKVKAVALPASISAALGITEPAIFGINLRFIRPLICGMIGAAFGAATGSMLGVYGSSYGVTGLLAMLITLDCTKQYILMLIVAGGISFILTGIFWKEQDENTDGTSNVGAPAEGKIIPQEKIPDETFSQGLVGKGIGILPSKGKIVAPFDGMIIMTAQTGHAIAIKGTNGEKILIHVGIDTIELEGKGFQLRVAEGEQVKRGQELIRIDLKLLKEKGYDPITAVFVTNSREFPEIKITDKEEIRLGEPVMSIKSRD</sequence>
<evidence type="ECO:0000256" key="3">
    <source>
        <dbReference type="ARBA" id="ARBA00022475"/>
    </source>
</evidence>
<evidence type="ECO:0000256" key="2">
    <source>
        <dbReference type="ARBA" id="ARBA00022448"/>
    </source>
</evidence>
<organism evidence="16 17">
    <name type="scientific">Muricoprocola aceti</name>
    <dbReference type="NCBI Taxonomy" id="2981772"/>
    <lineage>
        <taxon>Bacteria</taxon>
        <taxon>Bacillati</taxon>
        <taxon>Bacillota</taxon>
        <taxon>Clostridia</taxon>
        <taxon>Lachnospirales</taxon>
        <taxon>Lachnospiraceae</taxon>
        <taxon>Muricoprocola</taxon>
    </lineage>
</organism>
<evidence type="ECO:0000259" key="15">
    <source>
        <dbReference type="PROSITE" id="PS51103"/>
    </source>
</evidence>
<feature type="transmembrane region" description="Helical" evidence="12">
    <location>
        <begin position="331"/>
        <end position="352"/>
    </location>
</feature>
<evidence type="ECO:0000256" key="6">
    <source>
        <dbReference type="ARBA" id="ARBA00022683"/>
    </source>
</evidence>
<dbReference type="InterPro" id="IPR018113">
    <property type="entry name" value="PTrfase_EIIB_Cys"/>
</dbReference>
<evidence type="ECO:0000259" key="13">
    <source>
        <dbReference type="PROSITE" id="PS51093"/>
    </source>
</evidence>
<dbReference type="Pfam" id="PF00358">
    <property type="entry name" value="PTS_EIIA_1"/>
    <property type="match status" value="1"/>
</dbReference>
<feature type="transmembrane region" description="Helical" evidence="12">
    <location>
        <begin position="251"/>
        <end position="275"/>
    </location>
</feature>
<gene>
    <name evidence="16" type="ORF">OCV47_12065</name>
</gene>
<keyword evidence="9 12" id="KW-1133">Transmembrane helix</keyword>
<evidence type="ECO:0000256" key="12">
    <source>
        <dbReference type="SAM" id="Phobius"/>
    </source>
</evidence>
<keyword evidence="5" id="KW-0808">Transferase</keyword>
<keyword evidence="10 12" id="KW-0472">Membrane</keyword>
<dbReference type="CDD" id="cd00212">
    <property type="entry name" value="PTS_IIB_glc"/>
    <property type="match status" value="1"/>
</dbReference>
<dbReference type="SUPFAM" id="SSF55604">
    <property type="entry name" value="Glucose permease domain IIB"/>
    <property type="match status" value="1"/>
</dbReference>
<protein>
    <submittedName>
        <fullName evidence="16">Glucose PTS transporter subunit IIA</fullName>
    </submittedName>
</protein>
<feature type="transmembrane region" description="Helical" evidence="12">
    <location>
        <begin position="113"/>
        <end position="134"/>
    </location>
</feature>
<feature type="domain" description="PTS EIIA type-1" evidence="13">
    <location>
        <begin position="480"/>
        <end position="584"/>
    </location>
</feature>
<dbReference type="Proteomes" id="UP001652338">
    <property type="component" value="Unassembled WGS sequence"/>
</dbReference>
<dbReference type="InterPro" id="IPR013013">
    <property type="entry name" value="PTS_EIIC_1"/>
</dbReference>
<proteinExistence type="predicted"/>
<evidence type="ECO:0000313" key="17">
    <source>
        <dbReference type="Proteomes" id="UP001652338"/>
    </source>
</evidence>
<dbReference type="SUPFAM" id="SSF51261">
    <property type="entry name" value="Duplicated hybrid motif"/>
    <property type="match status" value="1"/>
</dbReference>
<dbReference type="InterPro" id="IPR036878">
    <property type="entry name" value="Glu_permease_IIB"/>
</dbReference>
<feature type="transmembrane region" description="Helical" evidence="12">
    <location>
        <begin position="386"/>
        <end position="411"/>
    </location>
</feature>
<reference evidence="16 17" key="1">
    <citation type="journal article" date="2021" name="ISME Commun">
        <title>Automated analysis of genomic sequences facilitates high-throughput and comprehensive description of bacteria.</title>
        <authorList>
            <person name="Hitch T.C.A."/>
        </authorList>
    </citation>
    <scope>NUCLEOTIDE SEQUENCE [LARGE SCALE GENOMIC DNA]</scope>
    <source>
        <strain evidence="16 17">Sanger_29</strain>
    </source>
</reference>
<feature type="domain" description="PTS EIIB type-1" evidence="14">
    <location>
        <begin position="6"/>
        <end position="89"/>
    </location>
</feature>
<keyword evidence="17" id="KW-1185">Reference proteome</keyword>
<comment type="caution">
    <text evidence="16">The sequence shown here is derived from an EMBL/GenBank/DDBJ whole genome shotgun (WGS) entry which is preliminary data.</text>
</comment>
<evidence type="ECO:0000256" key="10">
    <source>
        <dbReference type="ARBA" id="ARBA00023136"/>
    </source>
</evidence>
<evidence type="ECO:0000256" key="1">
    <source>
        <dbReference type="ARBA" id="ARBA00004651"/>
    </source>
</evidence>
<evidence type="ECO:0000256" key="9">
    <source>
        <dbReference type="ARBA" id="ARBA00022989"/>
    </source>
</evidence>
<dbReference type="PROSITE" id="PS00371">
    <property type="entry name" value="PTS_EIIA_TYPE_1_HIS"/>
    <property type="match status" value="1"/>
</dbReference>
<evidence type="ECO:0000256" key="11">
    <source>
        <dbReference type="PROSITE-ProRule" id="PRU00421"/>
    </source>
</evidence>
<evidence type="ECO:0000256" key="4">
    <source>
        <dbReference type="ARBA" id="ARBA00022597"/>
    </source>
</evidence>
<dbReference type="InterPro" id="IPR003352">
    <property type="entry name" value="PTS_EIIC"/>
</dbReference>